<gene>
    <name evidence="2" type="ORF">HMPREF9123_2859</name>
</gene>
<accession>F2BGK2</accession>
<organism evidence="2 3">
    <name type="scientific">Neisseria bacilliformis ATCC BAA-1200</name>
    <dbReference type="NCBI Taxonomy" id="888742"/>
    <lineage>
        <taxon>Bacteria</taxon>
        <taxon>Pseudomonadati</taxon>
        <taxon>Pseudomonadota</taxon>
        <taxon>Betaproteobacteria</taxon>
        <taxon>Neisseriales</taxon>
        <taxon>Neisseriaceae</taxon>
        <taxon>Neisseria</taxon>
    </lineage>
</organism>
<protein>
    <recommendedName>
        <fullName evidence="1">Zinc finger/thioredoxin putative domain-containing protein</fullName>
    </recommendedName>
</protein>
<name>F2BGK2_9NEIS</name>
<dbReference type="HOGENOM" id="CLU_2312081_0_0_4"/>
<dbReference type="RefSeq" id="WP_007343863.1">
    <property type="nucleotide sequence ID" value="NZ_GL878494.1"/>
</dbReference>
<feature type="non-terminal residue" evidence="2">
    <location>
        <position position="101"/>
    </location>
</feature>
<dbReference type="EMBL" id="AFAY01000054">
    <property type="protein sequence ID" value="EGF06899.1"/>
    <property type="molecule type" value="Genomic_DNA"/>
</dbReference>
<evidence type="ECO:0000313" key="3">
    <source>
        <dbReference type="Proteomes" id="UP000004105"/>
    </source>
</evidence>
<evidence type="ECO:0000259" key="1">
    <source>
        <dbReference type="Pfam" id="PF13719"/>
    </source>
</evidence>
<comment type="caution">
    <text evidence="2">The sequence shown here is derived from an EMBL/GenBank/DDBJ whole genome shotgun (WGS) entry which is preliminary data.</text>
</comment>
<reference evidence="2 3" key="1">
    <citation type="submission" date="2011-02" db="EMBL/GenBank/DDBJ databases">
        <authorList>
            <person name="Muzny D."/>
            <person name="Qin X."/>
            <person name="Deng J."/>
            <person name="Jiang H."/>
            <person name="Liu Y."/>
            <person name="Qu J."/>
            <person name="Song X.-Z."/>
            <person name="Zhang L."/>
            <person name="Thornton R."/>
            <person name="Coyle M."/>
            <person name="Francisco L."/>
            <person name="Jackson L."/>
            <person name="Javaid M."/>
            <person name="Korchina V."/>
            <person name="Kovar C."/>
            <person name="Mata R."/>
            <person name="Mathew T."/>
            <person name="Ngo R."/>
            <person name="Nguyen L."/>
            <person name="Nguyen N."/>
            <person name="Okwuonu G."/>
            <person name="Ongeri F."/>
            <person name="Pham C."/>
            <person name="Simmons D."/>
            <person name="Wilczek-Boney K."/>
            <person name="Hale W."/>
            <person name="Jakkamsetti A."/>
            <person name="Pham P."/>
            <person name="Ruth R."/>
            <person name="San Lucas F."/>
            <person name="Warren J."/>
            <person name="Zhang J."/>
            <person name="Zhao Z."/>
            <person name="Zhou C."/>
            <person name="Zhu D."/>
            <person name="Lee S."/>
            <person name="Bess C."/>
            <person name="Blankenburg K."/>
            <person name="Forbes L."/>
            <person name="Fu Q."/>
            <person name="Gubbala S."/>
            <person name="Hirani K."/>
            <person name="Jayaseelan J.C."/>
            <person name="Lara F."/>
            <person name="Munidasa M."/>
            <person name="Palculict T."/>
            <person name="Patil S."/>
            <person name="Pu L.-L."/>
            <person name="Saada N."/>
            <person name="Tang L."/>
            <person name="Weissenberger G."/>
            <person name="Zhu Y."/>
            <person name="Hemphill L."/>
            <person name="Shang Y."/>
            <person name="Youmans B."/>
            <person name="Ayvaz T."/>
            <person name="Ross M."/>
            <person name="Santibanez J."/>
            <person name="Aqrawi P."/>
            <person name="Gross S."/>
            <person name="Joshi V."/>
            <person name="Fowler G."/>
            <person name="Nazareth L."/>
            <person name="Reid J."/>
            <person name="Worley K."/>
            <person name="Petrosino J."/>
            <person name="Highlander S."/>
            <person name="Gibbs R."/>
        </authorList>
    </citation>
    <scope>NUCLEOTIDE SEQUENCE [LARGE SCALE GENOMIC DNA]</scope>
    <source>
        <strain evidence="2 3">ATCC BAA-1200</strain>
    </source>
</reference>
<dbReference type="NCBIfam" id="TIGR02098">
    <property type="entry name" value="MJ0042_CXXC"/>
    <property type="match status" value="1"/>
</dbReference>
<feature type="domain" description="Zinc finger/thioredoxin putative" evidence="1">
    <location>
        <begin position="3"/>
        <end position="38"/>
    </location>
</feature>
<sequence length="101" mass="11244">MPICSCPHCNTFLKVKESQLNVAQGFVRCTDCQGLFKAKDFVAKQQVSSIDWMADGVSDIETVRRLGTYVRGRNAFDKQQIDYLLEHPADGGQAAAVPHDR</sequence>
<proteinExistence type="predicted"/>
<dbReference type="InterPro" id="IPR011723">
    <property type="entry name" value="Znf/thioredoxin_put"/>
</dbReference>
<evidence type="ECO:0000313" key="2">
    <source>
        <dbReference type="EMBL" id="EGF06899.1"/>
    </source>
</evidence>
<dbReference type="Proteomes" id="UP000004105">
    <property type="component" value="Unassembled WGS sequence"/>
</dbReference>
<dbReference type="AlphaFoldDB" id="F2BGK2"/>
<keyword evidence="3" id="KW-1185">Reference proteome</keyword>
<dbReference type="Pfam" id="PF13719">
    <property type="entry name" value="Zn_ribbon_5"/>
    <property type="match status" value="1"/>
</dbReference>
<dbReference type="STRING" id="267212.GCA_001063965_00529"/>